<dbReference type="PANTHER" id="PTHR41339:SF1">
    <property type="entry name" value="SECRETED PROTEIN"/>
    <property type="match status" value="1"/>
</dbReference>
<comment type="caution">
    <text evidence="2">The sequence shown here is derived from an EMBL/GenBank/DDBJ whole genome shotgun (WGS) entry which is preliminary data.</text>
</comment>
<feature type="chain" id="PRO_5047219466" evidence="1">
    <location>
        <begin position="25"/>
        <end position="397"/>
    </location>
</feature>
<keyword evidence="3" id="KW-1185">Reference proteome</keyword>
<accession>A0ABU3U8H3</accession>
<dbReference type="InterPro" id="IPR011050">
    <property type="entry name" value="Pectin_lyase_fold/virulence"/>
</dbReference>
<feature type="signal peptide" evidence="1">
    <location>
        <begin position="1"/>
        <end position="24"/>
    </location>
</feature>
<evidence type="ECO:0000256" key="1">
    <source>
        <dbReference type="SAM" id="SignalP"/>
    </source>
</evidence>
<reference evidence="2 3" key="1">
    <citation type="submission" date="2023-10" db="EMBL/GenBank/DDBJ databases">
        <title>Marimonas sp. nov. isolated from tidal mud flat.</title>
        <authorList>
            <person name="Jaincy N.J."/>
            <person name="Srinivasan S."/>
            <person name="Lee S.-S."/>
        </authorList>
    </citation>
    <scope>NUCLEOTIDE SEQUENCE [LARGE SCALE GENOMIC DNA]</scope>
    <source>
        <strain evidence="2 3">MJ-SS3</strain>
    </source>
</reference>
<sequence length="397" mass="41023">MKNNLFLGLAIATMLFSCTTDDTADIIINDNSDNSVVNNNTTGGGANTGQTIFLSGTYTENLTLDPINTYKINGSLIMASGTTLTIPAGMTIKGLATGANVYIAIAQGAKIIANGTANEPIVLTSDASSPAAGDWGGLIILGKAPINSVSGSATSTSEIASLPYGGTDSADDSGSISYLRVEYSGGAADGQSENNGLSFYGVGNGTFVSHVESFEGKDDGFEFFGGTVNVDHLVAINNQDDSIDWTEGFTGTITDAYVKHGEDHDKGIEADGYNTDFSNEGGYFSKPIVTNLHIVGLGSSTGNEAIRLRAGTQGIFNNVLIVGFEEGFDLDGDQGDNPTGAGVLSGDLHVTDVTFTDVTTKLKNDTGETFTEADFISGDGNGTGTDYASWGAGWTIE</sequence>
<gene>
    <name evidence="2" type="ORF">RXV94_11145</name>
</gene>
<dbReference type="EMBL" id="JAWHTF010000006">
    <property type="protein sequence ID" value="MDU8886717.1"/>
    <property type="molecule type" value="Genomic_DNA"/>
</dbReference>
<dbReference type="PROSITE" id="PS51257">
    <property type="entry name" value="PROKAR_LIPOPROTEIN"/>
    <property type="match status" value="1"/>
</dbReference>
<evidence type="ECO:0000313" key="2">
    <source>
        <dbReference type="EMBL" id="MDU8886717.1"/>
    </source>
</evidence>
<name>A0ABU3U8H3_9FLAO</name>
<proteinExistence type="predicted"/>
<dbReference type="Proteomes" id="UP001268651">
    <property type="component" value="Unassembled WGS sequence"/>
</dbReference>
<dbReference type="RefSeq" id="WP_316662814.1">
    <property type="nucleotide sequence ID" value="NZ_JAWHTF010000006.1"/>
</dbReference>
<evidence type="ECO:0000313" key="3">
    <source>
        <dbReference type="Proteomes" id="UP001268651"/>
    </source>
</evidence>
<keyword evidence="1" id="KW-0732">Signal</keyword>
<organism evidence="2 3">
    <name type="scientific">Gilvirhabdus luticola</name>
    <dbReference type="NCBI Taxonomy" id="3079858"/>
    <lineage>
        <taxon>Bacteria</taxon>
        <taxon>Pseudomonadati</taxon>
        <taxon>Bacteroidota</taxon>
        <taxon>Flavobacteriia</taxon>
        <taxon>Flavobacteriales</taxon>
        <taxon>Flavobacteriaceae</taxon>
        <taxon>Gilvirhabdus</taxon>
    </lineage>
</organism>
<dbReference type="PANTHER" id="PTHR41339">
    <property type="entry name" value="LIPL48"/>
    <property type="match status" value="1"/>
</dbReference>
<dbReference type="SUPFAM" id="SSF51126">
    <property type="entry name" value="Pectin lyase-like"/>
    <property type="match status" value="1"/>
</dbReference>
<protein>
    <submittedName>
        <fullName evidence="2">Multidrug transporter</fullName>
    </submittedName>
</protein>